<dbReference type="InterPro" id="IPR004119">
    <property type="entry name" value="EcKL"/>
</dbReference>
<dbReference type="OrthoDB" id="191037at2759"/>
<dbReference type="PANTHER" id="PTHR11012">
    <property type="entry name" value="PROTEIN KINASE-LIKE DOMAIN-CONTAINING"/>
    <property type="match status" value="1"/>
</dbReference>
<dbReference type="Proteomes" id="UP001107558">
    <property type="component" value="Chromosome 2"/>
</dbReference>
<dbReference type="SMART" id="SM00587">
    <property type="entry name" value="CHK"/>
    <property type="match status" value="1"/>
</dbReference>
<dbReference type="PANTHER" id="PTHR11012:SF56">
    <property type="entry name" value="CHK KINASE-LIKE DOMAIN-CONTAINING PROTEIN-RELATED"/>
    <property type="match status" value="1"/>
</dbReference>
<feature type="domain" description="CHK kinase-like" evidence="1">
    <location>
        <begin position="139"/>
        <end position="334"/>
    </location>
</feature>
<gene>
    <name evidence="2" type="ORF">PVAND_008494</name>
</gene>
<dbReference type="SUPFAM" id="SSF56112">
    <property type="entry name" value="Protein kinase-like (PK-like)"/>
    <property type="match status" value="1"/>
</dbReference>
<dbReference type="AlphaFoldDB" id="A0A9J6CA55"/>
<dbReference type="EMBL" id="JADBJN010000002">
    <property type="protein sequence ID" value="KAG5678863.1"/>
    <property type="molecule type" value="Genomic_DNA"/>
</dbReference>
<name>A0A9J6CA55_POLVA</name>
<dbReference type="InterPro" id="IPR015897">
    <property type="entry name" value="CHK_kinase-like"/>
</dbReference>
<dbReference type="Gene3D" id="3.90.1200.10">
    <property type="match status" value="1"/>
</dbReference>
<keyword evidence="3" id="KW-1185">Reference proteome</keyword>
<sequence>MSSRDEQSISFLNSDTVNDDFFIEIVENALNITRDKFKLKLVLLSPATGKNNNYVSVVYRAKIKIKLLESNENKSIDVIIKALLTTIKEFKEFSVFPRERFMYEDIVQSFEEIWYNGTGEKIQFGPKSIKFETEPYEIIVLEDLKAMKYEMLERTAGLTLEQTKLLLSKLAKFHASSVIRYRKDGIIQKYLDRKASMPPMDRESPFAASFIRMHNEFIKALRSYGDCDIYADKIAKWSMDKMLVSFLEVAEPTRSGFVALNHGDLWLNNMMFKFDEKNNPIDVIMYDYQGSFWASPATDVLYFIISSVSDDIKIDHFDNLIEHYHHELSDSLKRLRYDKHITTLPELFIDFMEKGHFAALCLMFILFIVKYDSQEEITLEAMMGLGDQVEESIVQAMYTRIYGNETYKKAVKLWLPFLNKRGFLDTLLPNEE</sequence>
<organism evidence="2 3">
    <name type="scientific">Polypedilum vanderplanki</name>
    <name type="common">Sleeping chironomid midge</name>
    <dbReference type="NCBI Taxonomy" id="319348"/>
    <lineage>
        <taxon>Eukaryota</taxon>
        <taxon>Metazoa</taxon>
        <taxon>Ecdysozoa</taxon>
        <taxon>Arthropoda</taxon>
        <taxon>Hexapoda</taxon>
        <taxon>Insecta</taxon>
        <taxon>Pterygota</taxon>
        <taxon>Neoptera</taxon>
        <taxon>Endopterygota</taxon>
        <taxon>Diptera</taxon>
        <taxon>Nematocera</taxon>
        <taxon>Chironomoidea</taxon>
        <taxon>Chironomidae</taxon>
        <taxon>Chironominae</taxon>
        <taxon>Polypedilum</taxon>
        <taxon>Polypedilum</taxon>
    </lineage>
</organism>
<evidence type="ECO:0000313" key="2">
    <source>
        <dbReference type="EMBL" id="KAG5678863.1"/>
    </source>
</evidence>
<evidence type="ECO:0000313" key="3">
    <source>
        <dbReference type="Proteomes" id="UP001107558"/>
    </source>
</evidence>
<dbReference type="InterPro" id="IPR011009">
    <property type="entry name" value="Kinase-like_dom_sf"/>
</dbReference>
<reference evidence="2" key="1">
    <citation type="submission" date="2021-03" db="EMBL/GenBank/DDBJ databases">
        <title>Chromosome level genome of the anhydrobiotic midge Polypedilum vanderplanki.</title>
        <authorList>
            <person name="Yoshida Y."/>
            <person name="Kikawada T."/>
            <person name="Gusev O."/>
        </authorList>
    </citation>
    <scope>NUCLEOTIDE SEQUENCE</scope>
    <source>
        <strain evidence="2">NIAS01</strain>
        <tissue evidence="2">Whole body or cell culture</tissue>
    </source>
</reference>
<dbReference type="Pfam" id="PF02958">
    <property type="entry name" value="EcKL"/>
    <property type="match status" value="1"/>
</dbReference>
<protein>
    <recommendedName>
        <fullName evidence="1">CHK kinase-like domain-containing protein</fullName>
    </recommendedName>
</protein>
<proteinExistence type="predicted"/>
<evidence type="ECO:0000259" key="1">
    <source>
        <dbReference type="SMART" id="SM00587"/>
    </source>
</evidence>
<comment type="caution">
    <text evidence="2">The sequence shown here is derived from an EMBL/GenBank/DDBJ whole genome shotgun (WGS) entry which is preliminary data.</text>
</comment>
<accession>A0A9J6CA55</accession>